<gene>
    <name evidence="3" type="primary">TPS2</name>
    <name evidence="3" type="ORF">F1559_003538</name>
</gene>
<dbReference type="InterPro" id="IPR036412">
    <property type="entry name" value="HAD-like_sf"/>
</dbReference>
<comment type="similarity">
    <text evidence="1">In the N-terminal section; belongs to the glycosyltransferase 20 family.</text>
</comment>
<dbReference type="GO" id="GO:0003825">
    <property type="term" value="F:alpha,alpha-trehalose-phosphate synthase (UDP-forming) activity"/>
    <property type="evidence" value="ECO:0007669"/>
    <property type="project" value="TreeGrafter"/>
</dbReference>
<dbReference type="Pfam" id="PF00982">
    <property type="entry name" value="Glyco_transf_20"/>
    <property type="match status" value="2"/>
</dbReference>
<dbReference type="GO" id="GO:0005829">
    <property type="term" value="C:cytosol"/>
    <property type="evidence" value="ECO:0007669"/>
    <property type="project" value="TreeGrafter"/>
</dbReference>
<protein>
    <submittedName>
        <fullName evidence="3">Threalose-6-phosphate phosphatase</fullName>
    </submittedName>
</protein>
<dbReference type="EMBL" id="VWRR01000013">
    <property type="protein sequence ID" value="KAF6001797.1"/>
    <property type="molecule type" value="Genomic_DNA"/>
</dbReference>
<dbReference type="Pfam" id="PF02358">
    <property type="entry name" value="Trehalose_PPase"/>
    <property type="match status" value="1"/>
</dbReference>
<dbReference type="CDD" id="cd03788">
    <property type="entry name" value="GT20_TPS"/>
    <property type="match status" value="1"/>
</dbReference>
<dbReference type="SUPFAM" id="SSF56784">
    <property type="entry name" value="HAD-like"/>
    <property type="match status" value="1"/>
</dbReference>
<dbReference type="PANTHER" id="PTHR10788:SF106">
    <property type="entry name" value="BCDNA.GH08860"/>
    <property type="match status" value="1"/>
</dbReference>
<proteinExistence type="inferred from homology"/>
<comment type="caution">
    <text evidence="3">The sequence shown here is derived from an EMBL/GenBank/DDBJ whole genome shotgun (WGS) entry which is preliminary data.</text>
</comment>
<dbReference type="AlphaFoldDB" id="A0A7J7IH03"/>
<feature type="compositionally biased region" description="Basic and acidic residues" evidence="2">
    <location>
        <begin position="1088"/>
        <end position="1100"/>
    </location>
</feature>
<feature type="compositionally biased region" description="Low complexity" evidence="2">
    <location>
        <begin position="667"/>
        <end position="678"/>
    </location>
</feature>
<dbReference type="GO" id="GO:0005992">
    <property type="term" value="P:trehalose biosynthetic process"/>
    <property type="evidence" value="ECO:0007669"/>
    <property type="project" value="InterPro"/>
</dbReference>
<dbReference type="Proteomes" id="UP000530660">
    <property type="component" value="Unassembled WGS sequence"/>
</dbReference>
<evidence type="ECO:0000313" key="3">
    <source>
        <dbReference type="EMBL" id="KAF6001797.1"/>
    </source>
</evidence>
<dbReference type="PANTHER" id="PTHR10788">
    <property type="entry name" value="TREHALOSE-6-PHOSPHATE SYNTHASE"/>
    <property type="match status" value="1"/>
</dbReference>
<feature type="region of interest" description="Disordered" evidence="2">
    <location>
        <begin position="667"/>
        <end position="689"/>
    </location>
</feature>
<reference evidence="3 4" key="1">
    <citation type="journal article" date="2020" name="J. Phycol.">
        <title>Comparative genome analysis reveals Cyanidiococcus gen. nov., a new extremophilic red algal genus sister to Cyanidioschyzon (Cyanidioschyzonaceae, Rhodophyta).</title>
        <authorList>
            <person name="Liu S.-L."/>
            <person name="Chiang Y.-R."/>
            <person name="Yoon H.S."/>
            <person name="Fu H.-Y."/>
        </authorList>
    </citation>
    <scope>NUCLEOTIDE SEQUENCE [LARGE SCALE GENOMIC DNA]</scope>
    <source>
        <strain evidence="3 4">THAL066</strain>
    </source>
</reference>
<dbReference type="InterPro" id="IPR003337">
    <property type="entry name" value="Trehalose_PPase"/>
</dbReference>
<sequence length="1100" mass="121579">MTNPVESGELSSESWLAAREQELLAVLELLQKKLDACRRSQHFGRHPRLWKERVASMMTSSPERNGAARTSLDGVGATNETSLEAKLYPVQRIIFVSLRLPSTVELELNRAVSVTARVTSAILTVLQNDPSVPVVWVGLEPRLGEAPPGTPDMGALAAYAVSEALQTTGRSSHPPQLARTFIQVRLDPGLESAFVAFAEQQMWSLLHYDFGGLFCGDLSIQDGWQAYCAANAAFAETIKALDIGPGDLIWVHDYPLMMLPGLLRRSLPRARIGFYLHTCFPSTEIFRILPYRHELLESLLQSNLIGFQAFGYARHLLTASTRLLGVDGSYEKVTLEQRPDHVCYLNVYPLGAGVQTVNAILESRAVRRRIVELRERFQNRRIIVGVERLDDRFGGIDLKLAAFDEFLARNPLMRNQCVLVQVAVLEAHGDISRGRVPLASDGRSLDTNTISKHTPAGAVLRKESARVASSATQMTSRTGAASATTGDHNMNRFIRRSFARTSTDVLADEDGRRQLIRTVCSLVGRINAVYGSLDSSPVHFVNYEPSYEELIALFAVADACLVSSVRSVMTPVAYEWTLCQHGRGEGPLILSEFSGAHRSFPSAMLINPFDIEGVAFALQEALSLDARDRHIRHEIAYQFVMHNTVKVWYENFLEDLQVAAAENMMRSTTPAPSSTSESGITRSISPMPTGGVVSGKNGSMETFVGSRQGQLSLETQAVAQLLERSQKKRLFILQHDGALMPFQAIAELAGPHPNVLRIASVLAADPRNVVYLSSGRSRRTMTEWYQPYAHKFGFICEFGLYLRAPGSNSIWEVIADSELPDPEQWKPLFSPILRTFADRTPGAVVEEGEHTLVWHFRDADPDFGKWQSLELMEQLGQILRTPEASGFSLEIVAYEAVNSTGGKWVRVGPRGVRKARTVEQLLATLSLREFDFMLACGEDRFDEEMFEAIQRRTNTSSVFVRVGRSTASRSRSTSLQVDSCREWLDALQQIVFGAPGAAPLVSTTALSPRRQESLPHFAVSGITNEDDNAGARAAVDDETLLYRRSASEPRIGPDASMSPTVSLQEIRAVAESRLKSSMASSRAPSLPRIHENEPHSDTDA</sequence>
<feature type="region of interest" description="Disordered" evidence="2">
    <location>
        <begin position="1073"/>
        <end position="1100"/>
    </location>
</feature>
<dbReference type="SUPFAM" id="SSF53756">
    <property type="entry name" value="UDP-Glycosyltransferase/glycogen phosphorylase"/>
    <property type="match status" value="2"/>
</dbReference>
<dbReference type="GO" id="GO:0004805">
    <property type="term" value="F:trehalose-phosphatase activity"/>
    <property type="evidence" value="ECO:0007669"/>
    <property type="project" value="TreeGrafter"/>
</dbReference>
<name>A0A7J7IH03_9RHOD</name>
<dbReference type="OrthoDB" id="1130at2759"/>
<evidence type="ECO:0000313" key="4">
    <source>
        <dbReference type="Proteomes" id="UP000530660"/>
    </source>
</evidence>
<dbReference type="InterPro" id="IPR023214">
    <property type="entry name" value="HAD_sf"/>
</dbReference>
<evidence type="ECO:0000256" key="1">
    <source>
        <dbReference type="ARBA" id="ARBA00005409"/>
    </source>
</evidence>
<dbReference type="InterPro" id="IPR001830">
    <property type="entry name" value="Glyco_trans_20"/>
</dbReference>
<organism evidence="3 4">
    <name type="scientific">Cyanidiococcus yangmingshanensis</name>
    <dbReference type="NCBI Taxonomy" id="2690220"/>
    <lineage>
        <taxon>Eukaryota</taxon>
        <taxon>Rhodophyta</taxon>
        <taxon>Bangiophyceae</taxon>
        <taxon>Cyanidiales</taxon>
        <taxon>Cyanidiaceae</taxon>
        <taxon>Cyanidiococcus</taxon>
    </lineage>
</organism>
<keyword evidence="4" id="KW-1185">Reference proteome</keyword>
<evidence type="ECO:0000256" key="2">
    <source>
        <dbReference type="SAM" id="MobiDB-lite"/>
    </source>
</evidence>
<accession>A0A7J7IH03</accession>
<dbReference type="Gene3D" id="3.40.50.2000">
    <property type="entry name" value="Glycogen Phosphorylase B"/>
    <property type="match status" value="2"/>
</dbReference>
<dbReference type="Gene3D" id="3.40.50.1000">
    <property type="entry name" value="HAD superfamily/HAD-like"/>
    <property type="match status" value="1"/>
</dbReference>
<dbReference type="Gene3D" id="3.30.70.1020">
    <property type="entry name" value="Trehalose-6-phosphate phosphatase related protein, domain 2"/>
    <property type="match status" value="1"/>
</dbReference>